<dbReference type="InterPro" id="IPR014710">
    <property type="entry name" value="RmlC-like_jellyroll"/>
</dbReference>
<evidence type="ECO:0000259" key="2">
    <source>
        <dbReference type="Pfam" id="PF07883"/>
    </source>
</evidence>
<protein>
    <submittedName>
        <fullName evidence="3">Cupin domain-containing protein</fullName>
    </submittedName>
</protein>
<dbReference type="CDD" id="cd02224">
    <property type="entry name" value="cupin_SPO2919-like"/>
    <property type="match status" value="1"/>
</dbReference>
<dbReference type="InterPro" id="IPR011051">
    <property type="entry name" value="RmlC_Cupin_sf"/>
</dbReference>
<dbReference type="RefSeq" id="WP_210809684.1">
    <property type="nucleotide sequence ID" value="NZ_JAGQDG010000005.1"/>
</dbReference>
<evidence type="ECO:0000256" key="1">
    <source>
        <dbReference type="ARBA" id="ARBA00022723"/>
    </source>
</evidence>
<dbReference type="PANTHER" id="PTHR35848">
    <property type="entry name" value="OXALATE-BINDING PROTEIN"/>
    <property type="match status" value="1"/>
</dbReference>
<dbReference type="InterPro" id="IPR051610">
    <property type="entry name" value="GPI/OXD"/>
</dbReference>
<keyword evidence="1" id="KW-0479">Metal-binding</keyword>
<organism evidence="3 4">
    <name type="scientific">Ideonella paludis</name>
    <dbReference type="NCBI Taxonomy" id="1233411"/>
    <lineage>
        <taxon>Bacteria</taxon>
        <taxon>Pseudomonadati</taxon>
        <taxon>Pseudomonadota</taxon>
        <taxon>Betaproteobacteria</taxon>
        <taxon>Burkholderiales</taxon>
        <taxon>Sphaerotilaceae</taxon>
        <taxon>Ideonella</taxon>
    </lineage>
</organism>
<sequence length="155" mass="16776">MPVFTPAQMLCETSPSTNPAEPNRCLWISEPGGLTQFGAYVEVLQPGAVSARPHWHSAEDEMVYVLEGEITLIEGDTASLLRPGDAATFKAGVPVGHCLHNRSTAPTRCLVVGTRAPQDRITYPGLDRVCVRDRSLPDDLWEDGEGKAVESPFSS</sequence>
<dbReference type="Pfam" id="PF07883">
    <property type="entry name" value="Cupin_2"/>
    <property type="match status" value="1"/>
</dbReference>
<dbReference type="SUPFAM" id="SSF51182">
    <property type="entry name" value="RmlC-like cupins"/>
    <property type="match status" value="1"/>
</dbReference>
<dbReference type="Gene3D" id="2.60.120.10">
    <property type="entry name" value="Jelly Rolls"/>
    <property type="match status" value="1"/>
</dbReference>
<gene>
    <name evidence="3" type="ORF">KAK11_13420</name>
</gene>
<proteinExistence type="predicted"/>
<dbReference type="PANTHER" id="PTHR35848:SF9">
    <property type="entry name" value="SLL1358 PROTEIN"/>
    <property type="match status" value="1"/>
</dbReference>
<feature type="domain" description="Cupin type-2" evidence="2">
    <location>
        <begin position="41"/>
        <end position="112"/>
    </location>
</feature>
<dbReference type="InterPro" id="IPR013096">
    <property type="entry name" value="Cupin_2"/>
</dbReference>
<name>A0ABS5DZ35_9BURK</name>
<reference evidence="3 4" key="1">
    <citation type="submission" date="2021-04" db="EMBL/GenBank/DDBJ databases">
        <title>The genome sequence of type strain Ideonella paludis KCTC 32238.</title>
        <authorList>
            <person name="Liu Y."/>
        </authorList>
    </citation>
    <scope>NUCLEOTIDE SEQUENCE [LARGE SCALE GENOMIC DNA]</scope>
    <source>
        <strain evidence="3 4">KCTC 32238</strain>
    </source>
</reference>
<dbReference type="EMBL" id="JAGQDG010000005">
    <property type="protein sequence ID" value="MBQ0936334.1"/>
    <property type="molecule type" value="Genomic_DNA"/>
</dbReference>
<evidence type="ECO:0000313" key="3">
    <source>
        <dbReference type="EMBL" id="MBQ0936334.1"/>
    </source>
</evidence>
<comment type="caution">
    <text evidence="3">The sequence shown here is derived from an EMBL/GenBank/DDBJ whole genome shotgun (WGS) entry which is preliminary data.</text>
</comment>
<dbReference type="Proteomes" id="UP000672097">
    <property type="component" value="Unassembled WGS sequence"/>
</dbReference>
<accession>A0ABS5DZ35</accession>
<evidence type="ECO:0000313" key="4">
    <source>
        <dbReference type="Proteomes" id="UP000672097"/>
    </source>
</evidence>
<keyword evidence="4" id="KW-1185">Reference proteome</keyword>